<accession>A0A645ENR9</accession>
<sequence>MPLPRRQIPGCVRGQAVDDLRKNRLRLELRKLLAAVAPLPLVDLVIQFLQRVRRNLDSLIVQKVRERAVEVVVPLVGHDVHYGAVDVEQESADHKLNLLRQIFASWISRSR</sequence>
<proteinExistence type="predicted"/>
<comment type="caution">
    <text evidence="1">The sequence shown here is derived from an EMBL/GenBank/DDBJ whole genome shotgun (WGS) entry which is preliminary data.</text>
</comment>
<evidence type="ECO:0000313" key="1">
    <source>
        <dbReference type="EMBL" id="MPN02912.1"/>
    </source>
</evidence>
<name>A0A645ENR9_9ZZZZ</name>
<organism evidence="1">
    <name type="scientific">bioreactor metagenome</name>
    <dbReference type="NCBI Taxonomy" id="1076179"/>
    <lineage>
        <taxon>unclassified sequences</taxon>
        <taxon>metagenomes</taxon>
        <taxon>ecological metagenomes</taxon>
    </lineage>
</organism>
<gene>
    <name evidence="1" type="ORF">SDC9_150133</name>
</gene>
<dbReference type="EMBL" id="VSSQ01048866">
    <property type="protein sequence ID" value="MPN02912.1"/>
    <property type="molecule type" value="Genomic_DNA"/>
</dbReference>
<reference evidence="1" key="1">
    <citation type="submission" date="2019-08" db="EMBL/GenBank/DDBJ databases">
        <authorList>
            <person name="Kucharzyk K."/>
            <person name="Murdoch R.W."/>
            <person name="Higgins S."/>
            <person name="Loffler F."/>
        </authorList>
    </citation>
    <scope>NUCLEOTIDE SEQUENCE</scope>
</reference>
<protein>
    <submittedName>
        <fullName evidence="1">Uncharacterized protein</fullName>
    </submittedName>
</protein>
<dbReference type="AlphaFoldDB" id="A0A645ENR9"/>